<keyword evidence="5 12" id="KW-0479">Metal-binding</keyword>
<feature type="binding site" evidence="12">
    <location>
        <position position="84"/>
    </location>
    <ligand>
        <name>Zn(2+)</name>
        <dbReference type="ChEBI" id="CHEBI:29105"/>
        <note>catalytic</note>
    </ligand>
</feature>
<comment type="catalytic activity">
    <reaction evidence="9">
        <text>cytidine + H2O + H(+) = uridine + NH4(+)</text>
        <dbReference type="Rhea" id="RHEA:16069"/>
        <dbReference type="ChEBI" id="CHEBI:15377"/>
        <dbReference type="ChEBI" id="CHEBI:15378"/>
        <dbReference type="ChEBI" id="CHEBI:16704"/>
        <dbReference type="ChEBI" id="CHEBI:17562"/>
        <dbReference type="ChEBI" id="CHEBI:28938"/>
        <dbReference type="EC" id="3.5.4.5"/>
    </reaction>
</comment>
<organism evidence="14">
    <name type="scientific">Thermogladius calderae</name>
    <dbReference type="NCBI Taxonomy" id="1200300"/>
    <lineage>
        <taxon>Archaea</taxon>
        <taxon>Thermoproteota</taxon>
        <taxon>Thermoprotei</taxon>
        <taxon>Desulfurococcales</taxon>
        <taxon>Desulfurococcaceae</taxon>
        <taxon>Thermogladius</taxon>
    </lineage>
</organism>
<dbReference type="InterPro" id="IPR016193">
    <property type="entry name" value="Cytidine_deaminase-like"/>
</dbReference>
<dbReference type="PANTHER" id="PTHR11644:SF2">
    <property type="entry name" value="CYTIDINE DEAMINASE"/>
    <property type="match status" value="1"/>
</dbReference>
<dbReference type="GO" id="GO:0004126">
    <property type="term" value="F:cytidine deaminase activity"/>
    <property type="evidence" value="ECO:0007669"/>
    <property type="project" value="UniProtKB-EC"/>
</dbReference>
<keyword evidence="7 12" id="KW-0862">Zinc</keyword>
<evidence type="ECO:0000256" key="3">
    <source>
        <dbReference type="ARBA" id="ARBA00006576"/>
    </source>
</evidence>
<sequence length="127" mass="13758">MQKLIEEAVKVLPNSYAPYSGIHVASAIVTDKGNIYRGVNVENSSYGLTICAERSAISAMVTAGERKPLAVAVVTDAEHPIPPCGACRQVIAEFNEEAEIIMYSVKSGERIIINLRELLPSPFKLRG</sequence>
<dbReference type="CDD" id="cd01283">
    <property type="entry name" value="cytidine_deaminase"/>
    <property type="match status" value="1"/>
</dbReference>
<evidence type="ECO:0000256" key="2">
    <source>
        <dbReference type="ARBA" id="ARBA00003949"/>
    </source>
</evidence>
<accession>A0A7J3XY31</accession>
<comment type="caution">
    <text evidence="14">The sequence shown here is derived from an EMBL/GenBank/DDBJ whole genome shotgun (WGS) entry which is preliminary data.</text>
</comment>
<evidence type="ECO:0000256" key="1">
    <source>
        <dbReference type="ARBA" id="ARBA00001947"/>
    </source>
</evidence>
<dbReference type="GO" id="GO:0005829">
    <property type="term" value="C:cytosol"/>
    <property type="evidence" value="ECO:0007669"/>
    <property type="project" value="TreeGrafter"/>
</dbReference>
<evidence type="ECO:0000256" key="12">
    <source>
        <dbReference type="PIRSR" id="PIRSR606262-3"/>
    </source>
</evidence>
<keyword evidence="6 14" id="KW-0378">Hydrolase</keyword>
<evidence type="ECO:0000256" key="10">
    <source>
        <dbReference type="PIRSR" id="PIRSR606262-1"/>
    </source>
</evidence>
<reference evidence="14" key="1">
    <citation type="journal article" date="2020" name="mSystems">
        <title>Genome- and Community-Level Interaction Insights into Carbon Utilization and Element Cycling Functions of Hydrothermarchaeota in Hydrothermal Sediment.</title>
        <authorList>
            <person name="Zhou Z."/>
            <person name="Liu Y."/>
            <person name="Xu W."/>
            <person name="Pan J."/>
            <person name="Luo Z.H."/>
            <person name="Li M."/>
        </authorList>
    </citation>
    <scope>NUCLEOTIDE SEQUENCE [LARGE SCALE GENOMIC DNA]</scope>
    <source>
        <strain evidence="14">SpSt-110</strain>
    </source>
</reference>
<dbReference type="NCBIfam" id="TIGR01354">
    <property type="entry name" value="cyt_deam_tetra"/>
    <property type="match status" value="1"/>
</dbReference>
<feature type="domain" description="CMP/dCMP-type deaminase" evidence="13">
    <location>
        <begin position="1"/>
        <end position="126"/>
    </location>
</feature>
<comment type="cofactor">
    <cofactor evidence="1 12">
        <name>Zn(2+)</name>
        <dbReference type="ChEBI" id="CHEBI:29105"/>
    </cofactor>
</comment>
<dbReference type="InterPro" id="IPR050202">
    <property type="entry name" value="Cyt/Deoxycyt_deaminase"/>
</dbReference>
<evidence type="ECO:0000256" key="8">
    <source>
        <dbReference type="ARBA" id="ARBA00032005"/>
    </source>
</evidence>
<gene>
    <name evidence="14" type="primary">cdd</name>
    <name evidence="14" type="ORF">ENM60_01510</name>
</gene>
<dbReference type="GO" id="GO:0055086">
    <property type="term" value="P:nucleobase-containing small molecule metabolic process"/>
    <property type="evidence" value="ECO:0007669"/>
    <property type="project" value="UniProtKB-ARBA"/>
</dbReference>
<comment type="function">
    <text evidence="2">This enzyme scavenges exogenous and endogenous cytidine and 2'-deoxycytidine for UMP synthesis.</text>
</comment>
<dbReference type="NCBIfam" id="NF004064">
    <property type="entry name" value="PRK05578.1"/>
    <property type="match status" value="1"/>
</dbReference>
<dbReference type="EMBL" id="DRYK01000025">
    <property type="protein sequence ID" value="HHP67465.1"/>
    <property type="molecule type" value="Genomic_DNA"/>
</dbReference>
<protein>
    <recommendedName>
        <fullName evidence="4">cytidine deaminase</fullName>
        <ecNumber evidence="4">3.5.4.5</ecNumber>
    </recommendedName>
    <alternativeName>
        <fullName evidence="8">Cytidine aminohydrolase</fullName>
    </alternativeName>
</protein>
<dbReference type="GO" id="GO:0072527">
    <property type="term" value="P:pyrimidine-containing compound metabolic process"/>
    <property type="evidence" value="ECO:0007669"/>
    <property type="project" value="UniProtKB-ARBA"/>
</dbReference>
<feature type="active site" description="Proton donor" evidence="10">
    <location>
        <position position="53"/>
    </location>
</feature>
<proteinExistence type="inferred from homology"/>
<dbReference type="GO" id="GO:0042802">
    <property type="term" value="F:identical protein binding"/>
    <property type="evidence" value="ECO:0007669"/>
    <property type="project" value="UniProtKB-ARBA"/>
</dbReference>
<name>A0A7J3XY31_9CREN</name>
<comment type="similarity">
    <text evidence="3">Belongs to the cytidine and deoxycytidylate deaminase family.</text>
</comment>
<evidence type="ECO:0000256" key="11">
    <source>
        <dbReference type="PIRSR" id="PIRSR606262-2"/>
    </source>
</evidence>
<evidence type="ECO:0000256" key="7">
    <source>
        <dbReference type="ARBA" id="ARBA00022833"/>
    </source>
</evidence>
<dbReference type="FunFam" id="3.40.140.10:FF:000008">
    <property type="entry name" value="Cytidine deaminase"/>
    <property type="match status" value="1"/>
</dbReference>
<dbReference type="PANTHER" id="PTHR11644">
    <property type="entry name" value="CYTIDINE DEAMINASE"/>
    <property type="match status" value="1"/>
</dbReference>
<dbReference type="EC" id="3.5.4.5" evidence="4"/>
<evidence type="ECO:0000256" key="9">
    <source>
        <dbReference type="ARBA" id="ARBA00049558"/>
    </source>
</evidence>
<evidence type="ECO:0000256" key="4">
    <source>
        <dbReference type="ARBA" id="ARBA00012783"/>
    </source>
</evidence>
<dbReference type="PROSITE" id="PS00903">
    <property type="entry name" value="CYT_DCMP_DEAMINASES_1"/>
    <property type="match status" value="1"/>
</dbReference>
<dbReference type="AlphaFoldDB" id="A0A7J3XY31"/>
<dbReference type="Gene3D" id="3.40.140.10">
    <property type="entry name" value="Cytidine Deaminase, domain 2"/>
    <property type="match status" value="1"/>
</dbReference>
<evidence type="ECO:0000256" key="6">
    <source>
        <dbReference type="ARBA" id="ARBA00022801"/>
    </source>
</evidence>
<feature type="binding site" evidence="12">
    <location>
        <position position="51"/>
    </location>
    <ligand>
        <name>Zn(2+)</name>
        <dbReference type="ChEBI" id="CHEBI:29105"/>
        <note>catalytic</note>
    </ligand>
</feature>
<dbReference type="InterPro" id="IPR002125">
    <property type="entry name" value="CMP_dCMP_dom"/>
</dbReference>
<dbReference type="PROSITE" id="PS51747">
    <property type="entry name" value="CYT_DCMP_DEAMINASES_2"/>
    <property type="match status" value="1"/>
</dbReference>
<feature type="binding site" evidence="12">
    <location>
        <position position="87"/>
    </location>
    <ligand>
        <name>Zn(2+)</name>
        <dbReference type="ChEBI" id="CHEBI:29105"/>
        <note>catalytic</note>
    </ligand>
</feature>
<dbReference type="Pfam" id="PF00383">
    <property type="entry name" value="dCMP_cyt_deam_1"/>
    <property type="match status" value="1"/>
</dbReference>
<feature type="binding site" evidence="11">
    <location>
        <begin position="40"/>
        <end position="46"/>
    </location>
    <ligand>
        <name>substrate</name>
    </ligand>
</feature>
<evidence type="ECO:0000256" key="5">
    <source>
        <dbReference type="ARBA" id="ARBA00022723"/>
    </source>
</evidence>
<dbReference type="SUPFAM" id="SSF53927">
    <property type="entry name" value="Cytidine deaminase-like"/>
    <property type="match status" value="1"/>
</dbReference>
<dbReference type="InterPro" id="IPR016192">
    <property type="entry name" value="APOBEC/CMP_deaminase_Zn-bd"/>
</dbReference>
<evidence type="ECO:0000259" key="13">
    <source>
        <dbReference type="PROSITE" id="PS51747"/>
    </source>
</evidence>
<evidence type="ECO:0000313" key="14">
    <source>
        <dbReference type="EMBL" id="HHP67465.1"/>
    </source>
</evidence>
<dbReference type="InterPro" id="IPR006262">
    <property type="entry name" value="Cyt_deam_tetra"/>
</dbReference>
<dbReference type="GO" id="GO:0008270">
    <property type="term" value="F:zinc ion binding"/>
    <property type="evidence" value="ECO:0007669"/>
    <property type="project" value="InterPro"/>
</dbReference>